<protein>
    <submittedName>
        <fullName evidence="1">Uncharacterized protein</fullName>
    </submittedName>
</protein>
<dbReference type="RefSeq" id="WP_188433969.1">
    <property type="nucleotide sequence ID" value="NZ_BMEX01000071.1"/>
</dbReference>
<evidence type="ECO:0000313" key="2">
    <source>
        <dbReference type="Proteomes" id="UP000617979"/>
    </source>
</evidence>
<dbReference type="EMBL" id="BMEX01000071">
    <property type="protein sequence ID" value="GGA59760.1"/>
    <property type="molecule type" value="Genomic_DNA"/>
</dbReference>
<reference evidence="2" key="1">
    <citation type="journal article" date="2019" name="Int. J. Syst. Evol. Microbiol.">
        <title>The Global Catalogue of Microorganisms (GCM) 10K type strain sequencing project: providing services to taxonomists for standard genome sequencing and annotation.</title>
        <authorList>
            <consortium name="The Broad Institute Genomics Platform"/>
            <consortium name="The Broad Institute Genome Sequencing Center for Infectious Disease"/>
            <person name="Wu L."/>
            <person name="Ma J."/>
        </authorList>
    </citation>
    <scope>NUCLEOTIDE SEQUENCE [LARGE SCALE GENOMIC DNA]</scope>
    <source>
        <strain evidence="2">CGMCC 1.12404</strain>
    </source>
</reference>
<organism evidence="1 2">
    <name type="scientific">Kroppenstedtia guangzhouensis</name>
    <dbReference type="NCBI Taxonomy" id="1274356"/>
    <lineage>
        <taxon>Bacteria</taxon>
        <taxon>Bacillati</taxon>
        <taxon>Bacillota</taxon>
        <taxon>Bacilli</taxon>
        <taxon>Bacillales</taxon>
        <taxon>Thermoactinomycetaceae</taxon>
        <taxon>Kroppenstedtia</taxon>
    </lineage>
</organism>
<sequence length="115" mass="13322">MDLKKVIEKIEGTCIRVEASWLKENAETLYDGIIAKMEQFAADPKNQTTEKDVERWKKEGFVADIYFDEQKLHTTAGFVVEELSNQTTWFVDKYEDFDPEELKNLLLKGVAELGE</sequence>
<accession>A0ABQ1H5Q7</accession>
<name>A0ABQ1H5Q7_9BACL</name>
<proteinExistence type="predicted"/>
<keyword evidence="2" id="KW-1185">Reference proteome</keyword>
<dbReference type="Proteomes" id="UP000617979">
    <property type="component" value="Unassembled WGS sequence"/>
</dbReference>
<comment type="caution">
    <text evidence="1">The sequence shown here is derived from an EMBL/GenBank/DDBJ whole genome shotgun (WGS) entry which is preliminary data.</text>
</comment>
<evidence type="ECO:0000313" key="1">
    <source>
        <dbReference type="EMBL" id="GGA59760.1"/>
    </source>
</evidence>
<gene>
    <name evidence="1" type="ORF">GCM10007416_35850</name>
</gene>